<dbReference type="EMBL" id="CP014646">
    <property type="protein sequence ID" value="AMO37810.1"/>
    <property type="molecule type" value="Genomic_DNA"/>
</dbReference>
<dbReference type="Gene3D" id="3.30.460.10">
    <property type="entry name" value="Beta Polymerase, domain 2"/>
    <property type="match status" value="1"/>
</dbReference>
<dbReference type="Gene3D" id="1.10.10.10">
    <property type="entry name" value="Winged helix-like DNA-binding domain superfamily/Winged helix DNA-binding domain"/>
    <property type="match status" value="1"/>
</dbReference>
<protein>
    <submittedName>
        <fullName evidence="2">DNA polymerase subunit beta</fullName>
    </submittedName>
</protein>
<dbReference type="Pfam" id="PF18765">
    <property type="entry name" value="Polbeta"/>
    <property type="match status" value="1"/>
</dbReference>
<evidence type="ECO:0000313" key="3">
    <source>
        <dbReference type="Proteomes" id="UP000036902"/>
    </source>
</evidence>
<dbReference type="CDD" id="cd05403">
    <property type="entry name" value="NT_KNTase_like"/>
    <property type="match status" value="1"/>
</dbReference>
<dbReference type="SUPFAM" id="SSF46785">
    <property type="entry name" value="Winged helix' DNA-binding domain"/>
    <property type="match status" value="1"/>
</dbReference>
<evidence type="ECO:0000313" key="2">
    <source>
        <dbReference type="EMBL" id="AMO37810.1"/>
    </source>
</evidence>
<dbReference type="InterPro" id="IPR043519">
    <property type="entry name" value="NT_sf"/>
</dbReference>
<dbReference type="InterPro" id="IPR036390">
    <property type="entry name" value="WH_DNA-bd_sf"/>
</dbReference>
<dbReference type="Proteomes" id="UP000036902">
    <property type="component" value="Chromosome"/>
</dbReference>
<dbReference type="InterPro" id="IPR041633">
    <property type="entry name" value="Polbeta"/>
</dbReference>
<dbReference type="SUPFAM" id="SSF81301">
    <property type="entry name" value="Nucleotidyltransferase"/>
    <property type="match status" value="1"/>
</dbReference>
<organism evidence="2 3">
    <name type="scientific">Thauera humireducens</name>
    <dbReference type="NCBI Taxonomy" id="1134435"/>
    <lineage>
        <taxon>Bacteria</taxon>
        <taxon>Pseudomonadati</taxon>
        <taxon>Pseudomonadota</taxon>
        <taxon>Betaproteobacteria</taxon>
        <taxon>Rhodocyclales</taxon>
        <taxon>Zoogloeaceae</taxon>
        <taxon>Thauera</taxon>
    </lineage>
</organism>
<name>A0A127K771_9RHOO</name>
<proteinExistence type="predicted"/>
<feature type="domain" description="Polymerase beta nucleotidyltransferase" evidence="1">
    <location>
        <begin position="107"/>
        <end position="152"/>
    </location>
</feature>
<dbReference type="InterPro" id="IPR036388">
    <property type="entry name" value="WH-like_DNA-bd_sf"/>
</dbReference>
<sequence length="196" mass="21718">MKTYAPASDLLFPNQYRRKVLGLLLMRPDQQIHLRELARMIGAAPGTLKKELDALCEADLLRAERTGNQVRFCANTEHPVFPELQALIRKTIGLADTLRLSLAPLADRIDAAFIFGSMASGTENASSDIDLMVVGNASFAEIVDATYEAQLALGREINPKVMSTREWQTKKAERNAFLQDVLHKPRIMLIGNADAL</sequence>
<accession>A0A127K771</accession>
<dbReference type="KEGG" id="thu:AC731_013205"/>
<gene>
    <name evidence="2" type="ORF">AC731_013205</name>
</gene>
<reference evidence="3" key="1">
    <citation type="submission" date="2016-03" db="EMBL/GenBank/DDBJ databases">
        <authorList>
            <person name="Ma C."/>
            <person name="Zhou S."/>
            <person name="Yang G."/>
        </authorList>
    </citation>
    <scope>NUCLEOTIDE SEQUENCE [LARGE SCALE GENOMIC DNA]</scope>
    <source>
        <strain evidence="3">SgZ-1</strain>
    </source>
</reference>
<keyword evidence="3" id="KW-1185">Reference proteome</keyword>
<dbReference type="AlphaFoldDB" id="A0A127K771"/>
<evidence type="ECO:0000259" key="1">
    <source>
        <dbReference type="Pfam" id="PF18765"/>
    </source>
</evidence>
<dbReference type="STRING" id="1134435.AC731_013205"/>
<dbReference type="RefSeq" id="WP_048706760.1">
    <property type="nucleotide sequence ID" value="NZ_CP014646.1"/>
</dbReference>